<dbReference type="GO" id="GO:0008903">
    <property type="term" value="F:hydroxypyruvate isomerase activity"/>
    <property type="evidence" value="ECO:0007669"/>
    <property type="project" value="TreeGrafter"/>
</dbReference>
<dbReference type="InterPro" id="IPR013022">
    <property type="entry name" value="Xyl_isomerase-like_TIM-brl"/>
</dbReference>
<accession>A0A382N0T4</accession>
<dbReference type="Gene3D" id="3.20.20.150">
    <property type="entry name" value="Divalent-metal-dependent TIM barrel enzymes"/>
    <property type="match status" value="1"/>
</dbReference>
<dbReference type="InterPro" id="IPR050417">
    <property type="entry name" value="Sugar_Epim/Isomerase"/>
</dbReference>
<name>A0A382N0T4_9ZZZZ</name>
<organism evidence="3">
    <name type="scientific">marine metagenome</name>
    <dbReference type="NCBI Taxonomy" id="408172"/>
    <lineage>
        <taxon>unclassified sequences</taxon>
        <taxon>metagenomes</taxon>
        <taxon>ecological metagenomes</taxon>
    </lineage>
</organism>
<dbReference type="EMBL" id="UINC01097170">
    <property type="protein sequence ID" value="SVC54656.1"/>
    <property type="molecule type" value="Genomic_DNA"/>
</dbReference>
<feature type="non-terminal residue" evidence="3">
    <location>
        <position position="139"/>
    </location>
</feature>
<feature type="domain" description="Xylose isomerase-like TIM barrel" evidence="2">
    <location>
        <begin position="21"/>
        <end position="138"/>
    </location>
</feature>
<dbReference type="GO" id="GO:0046487">
    <property type="term" value="P:glyoxylate metabolic process"/>
    <property type="evidence" value="ECO:0007669"/>
    <property type="project" value="TreeGrafter"/>
</dbReference>
<dbReference type="AlphaFoldDB" id="A0A382N0T4"/>
<evidence type="ECO:0000313" key="3">
    <source>
        <dbReference type="EMBL" id="SVC54656.1"/>
    </source>
</evidence>
<evidence type="ECO:0000259" key="2">
    <source>
        <dbReference type="Pfam" id="PF01261"/>
    </source>
</evidence>
<dbReference type="PANTHER" id="PTHR43489:SF13">
    <property type="entry name" value="HYDROXYPYRUVATE ISOMERASE"/>
    <property type="match status" value="1"/>
</dbReference>
<protein>
    <recommendedName>
        <fullName evidence="2">Xylose isomerase-like TIM barrel domain-containing protein</fullName>
    </recommendedName>
</protein>
<gene>
    <name evidence="3" type="ORF">METZ01_LOCUS307510</name>
</gene>
<dbReference type="InterPro" id="IPR036237">
    <property type="entry name" value="Xyl_isomerase-like_sf"/>
</dbReference>
<sequence>MVKLAANLSMLFNEYEFLDRFEMAARSGFQGVEYTFPYEYPIDDLKHALSEAKVSQVLHNLPPGNWSSGDRGIACDPSRQSEFHDSVEATIEYATALNCQIVNCLAGLTPEGFSSEEINQTLIENLRYAGEKLRSAGIQ</sequence>
<proteinExistence type="predicted"/>
<evidence type="ECO:0000256" key="1">
    <source>
        <dbReference type="ARBA" id="ARBA00023235"/>
    </source>
</evidence>
<dbReference type="Pfam" id="PF01261">
    <property type="entry name" value="AP_endonuc_2"/>
    <property type="match status" value="1"/>
</dbReference>
<dbReference type="PANTHER" id="PTHR43489">
    <property type="entry name" value="ISOMERASE"/>
    <property type="match status" value="1"/>
</dbReference>
<dbReference type="SUPFAM" id="SSF51658">
    <property type="entry name" value="Xylose isomerase-like"/>
    <property type="match status" value="1"/>
</dbReference>
<reference evidence="3" key="1">
    <citation type="submission" date="2018-05" db="EMBL/GenBank/DDBJ databases">
        <authorList>
            <person name="Lanie J.A."/>
            <person name="Ng W.-L."/>
            <person name="Kazmierczak K.M."/>
            <person name="Andrzejewski T.M."/>
            <person name="Davidsen T.M."/>
            <person name="Wayne K.J."/>
            <person name="Tettelin H."/>
            <person name="Glass J.I."/>
            <person name="Rusch D."/>
            <person name="Podicherti R."/>
            <person name="Tsui H.-C.T."/>
            <person name="Winkler M.E."/>
        </authorList>
    </citation>
    <scope>NUCLEOTIDE SEQUENCE</scope>
</reference>
<keyword evidence="1" id="KW-0413">Isomerase</keyword>